<dbReference type="AlphaFoldDB" id="A0A641S108"/>
<comment type="caution">
    <text evidence="1">The sequence shown here is derived from an EMBL/GenBank/DDBJ whole genome shotgun (WGS) entry which is preliminary data.</text>
</comment>
<dbReference type="EMBL" id="VWKO01000327">
    <property type="protein sequence ID" value="KAA4022288.1"/>
    <property type="molecule type" value="Genomic_DNA"/>
</dbReference>
<name>A0A641S108_BACOV</name>
<accession>A0A641S108</accession>
<protein>
    <submittedName>
        <fullName evidence="1">DUF4843 domain-containing protein</fullName>
    </submittedName>
</protein>
<gene>
    <name evidence="1" type="ORF">F3D60_26760</name>
</gene>
<organism evidence="1">
    <name type="scientific">Bacteroides ovatus</name>
    <dbReference type="NCBI Taxonomy" id="28116"/>
    <lineage>
        <taxon>Bacteria</taxon>
        <taxon>Pseudomonadati</taxon>
        <taxon>Bacteroidota</taxon>
        <taxon>Bacteroidia</taxon>
        <taxon>Bacteroidales</taxon>
        <taxon>Bacteroidaceae</taxon>
        <taxon>Bacteroides</taxon>
    </lineage>
</organism>
<feature type="non-terminal residue" evidence="1">
    <location>
        <position position="1"/>
    </location>
</feature>
<reference evidence="1" key="1">
    <citation type="journal article" date="2019" name="Nat. Med.">
        <title>A library of human gut bacterial isolates paired with longitudinal multiomics data enables mechanistic microbiome research.</title>
        <authorList>
            <person name="Poyet M."/>
            <person name="Groussin M."/>
            <person name="Gibbons S.M."/>
            <person name="Avila-Pacheco J."/>
            <person name="Jiang X."/>
            <person name="Kearney S.M."/>
            <person name="Perrotta A.R."/>
            <person name="Berdy B."/>
            <person name="Zhao S."/>
            <person name="Lieberman T.D."/>
            <person name="Swanson P.K."/>
            <person name="Smith M."/>
            <person name="Roesemann S."/>
            <person name="Alexander J.E."/>
            <person name="Rich S.A."/>
            <person name="Livny J."/>
            <person name="Vlamakis H."/>
            <person name="Clish C."/>
            <person name="Bullock K."/>
            <person name="Deik A."/>
            <person name="Scott J."/>
            <person name="Pierce K.A."/>
            <person name="Xavier R.J."/>
            <person name="Alm E.J."/>
        </authorList>
    </citation>
    <scope>NUCLEOTIDE SEQUENCE</scope>
    <source>
        <strain evidence="1">BIOML-A147</strain>
    </source>
</reference>
<sequence length="167" mass="19294">SVDPERTTLSATQYELPEKCVIKAGELTGEILVVLKYYEKLDTKAELLTLQVNDGGEVRQGPSVYSRAIISVSNLLFAPEWWTRNDGDVNNPYNIVEEWYLGRYSEKKYLMFLEELKKDGVVFDGKDMFILRKYALRLKNRIKDYNTQHPDEPMSDEYGKMEIPVAG</sequence>
<evidence type="ECO:0000313" key="1">
    <source>
        <dbReference type="EMBL" id="KAA4022288.1"/>
    </source>
</evidence>
<dbReference type="InterPro" id="IPR032299">
    <property type="entry name" value="DUF4843"/>
</dbReference>
<proteinExistence type="predicted"/>
<dbReference type="Pfam" id="PF16132">
    <property type="entry name" value="DUF4843"/>
    <property type="match status" value="1"/>
</dbReference>